<dbReference type="EMBL" id="CAJVPP010009605">
    <property type="protein sequence ID" value="CAG8705867.1"/>
    <property type="molecule type" value="Genomic_DNA"/>
</dbReference>
<gene>
    <name evidence="1" type="ORF">FMOSSE_LOCUS14029</name>
</gene>
<dbReference type="AlphaFoldDB" id="A0A9N9HUE3"/>
<accession>A0A9N9HUE3</accession>
<dbReference type="Proteomes" id="UP000789375">
    <property type="component" value="Unassembled WGS sequence"/>
</dbReference>
<evidence type="ECO:0000313" key="2">
    <source>
        <dbReference type="Proteomes" id="UP000789375"/>
    </source>
</evidence>
<proteinExistence type="predicted"/>
<protein>
    <submittedName>
        <fullName evidence="1">15292_t:CDS:1</fullName>
    </submittedName>
</protein>
<comment type="caution">
    <text evidence="1">The sequence shown here is derived from an EMBL/GenBank/DDBJ whole genome shotgun (WGS) entry which is preliminary data.</text>
</comment>
<name>A0A9N9HUE3_FUNMO</name>
<reference evidence="1" key="1">
    <citation type="submission" date="2021-06" db="EMBL/GenBank/DDBJ databases">
        <authorList>
            <person name="Kallberg Y."/>
            <person name="Tangrot J."/>
            <person name="Rosling A."/>
        </authorList>
    </citation>
    <scope>NUCLEOTIDE SEQUENCE</scope>
    <source>
        <strain evidence="1">87-6 pot B 2015</strain>
    </source>
</reference>
<evidence type="ECO:0000313" key="1">
    <source>
        <dbReference type="EMBL" id="CAG8705867.1"/>
    </source>
</evidence>
<sequence length="104" mass="11471">MLKTSWGAYFLPKSPSDPCSIYGIMLVFCLAGSACQTAPIKRLSKSVLVTEYSDSARTPLSFKLASTRKCHLPKMSQQDEYVVAEDAQNPAYVTAYPWANEDLA</sequence>
<organism evidence="1 2">
    <name type="scientific">Funneliformis mosseae</name>
    <name type="common">Endomycorrhizal fungus</name>
    <name type="synonym">Glomus mosseae</name>
    <dbReference type="NCBI Taxonomy" id="27381"/>
    <lineage>
        <taxon>Eukaryota</taxon>
        <taxon>Fungi</taxon>
        <taxon>Fungi incertae sedis</taxon>
        <taxon>Mucoromycota</taxon>
        <taxon>Glomeromycotina</taxon>
        <taxon>Glomeromycetes</taxon>
        <taxon>Glomerales</taxon>
        <taxon>Glomeraceae</taxon>
        <taxon>Funneliformis</taxon>
    </lineage>
</organism>
<keyword evidence="2" id="KW-1185">Reference proteome</keyword>
<dbReference type="PROSITE" id="PS51257">
    <property type="entry name" value="PROKAR_LIPOPROTEIN"/>
    <property type="match status" value="1"/>
</dbReference>